<feature type="chain" id="PRO_5025595463" evidence="2">
    <location>
        <begin position="28"/>
        <end position="107"/>
    </location>
</feature>
<organism evidence="3 4">
    <name type="scientific">Morella rubra</name>
    <name type="common">Chinese bayberry</name>
    <dbReference type="NCBI Taxonomy" id="262757"/>
    <lineage>
        <taxon>Eukaryota</taxon>
        <taxon>Viridiplantae</taxon>
        <taxon>Streptophyta</taxon>
        <taxon>Embryophyta</taxon>
        <taxon>Tracheophyta</taxon>
        <taxon>Spermatophyta</taxon>
        <taxon>Magnoliopsida</taxon>
        <taxon>eudicotyledons</taxon>
        <taxon>Gunneridae</taxon>
        <taxon>Pentapetalae</taxon>
        <taxon>rosids</taxon>
        <taxon>fabids</taxon>
        <taxon>Fagales</taxon>
        <taxon>Myricaceae</taxon>
        <taxon>Morella</taxon>
    </lineage>
</organism>
<evidence type="ECO:0000313" key="4">
    <source>
        <dbReference type="Proteomes" id="UP000516437"/>
    </source>
</evidence>
<proteinExistence type="predicted"/>
<comment type="caution">
    <text evidence="3">The sequence shown here is derived from an EMBL/GenBank/DDBJ whole genome shotgun (WGS) entry which is preliminary data.</text>
</comment>
<keyword evidence="2" id="KW-0732">Signal</keyword>
<reference evidence="3 4" key="1">
    <citation type="journal article" date="2019" name="Plant Biotechnol. J.">
        <title>The red bayberry genome and genetic basis of sex determination.</title>
        <authorList>
            <person name="Jia H.M."/>
            <person name="Jia H.J."/>
            <person name="Cai Q.L."/>
            <person name="Wang Y."/>
            <person name="Zhao H.B."/>
            <person name="Yang W.F."/>
            <person name="Wang G.Y."/>
            <person name="Li Y.H."/>
            <person name="Zhan D.L."/>
            <person name="Shen Y.T."/>
            <person name="Niu Q.F."/>
            <person name="Chang L."/>
            <person name="Qiu J."/>
            <person name="Zhao L."/>
            <person name="Xie H.B."/>
            <person name="Fu W.Y."/>
            <person name="Jin J."/>
            <person name="Li X.W."/>
            <person name="Jiao Y."/>
            <person name="Zhou C.C."/>
            <person name="Tu T."/>
            <person name="Chai C.Y."/>
            <person name="Gao J.L."/>
            <person name="Fan L.J."/>
            <person name="van de Weg E."/>
            <person name="Wang J.Y."/>
            <person name="Gao Z.S."/>
        </authorList>
    </citation>
    <scope>NUCLEOTIDE SEQUENCE [LARGE SCALE GENOMIC DNA]</scope>
    <source>
        <tissue evidence="3">Leaves</tissue>
    </source>
</reference>
<dbReference type="AlphaFoldDB" id="A0A6A1VZ00"/>
<evidence type="ECO:0000256" key="1">
    <source>
        <dbReference type="SAM" id="MobiDB-lite"/>
    </source>
</evidence>
<keyword evidence="4" id="KW-1185">Reference proteome</keyword>
<evidence type="ECO:0000313" key="3">
    <source>
        <dbReference type="EMBL" id="KAB1216778.1"/>
    </source>
</evidence>
<dbReference type="EMBL" id="RXIC02000022">
    <property type="protein sequence ID" value="KAB1216778.1"/>
    <property type="molecule type" value="Genomic_DNA"/>
</dbReference>
<evidence type="ECO:0000256" key="2">
    <source>
        <dbReference type="SAM" id="SignalP"/>
    </source>
</evidence>
<name>A0A6A1VZ00_9ROSI</name>
<feature type="region of interest" description="Disordered" evidence="1">
    <location>
        <begin position="77"/>
        <end position="107"/>
    </location>
</feature>
<feature type="signal peptide" evidence="2">
    <location>
        <begin position="1"/>
        <end position="27"/>
    </location>
</feature>
<protein>
    <submittedName>
        <fullName evidence="3">Uncharacterized protein</fullName>
    </submittedName>
</protein>
<dbReference type="Proteomes" id="UP000516437">
    <property type="component" value="Chromosome 4"/>
</dbReference>
<accession>A0A6A1VZ00</accession>
<gene>
    <name evidence="3" type="ORF">CJ030_MR4G020648</name>
</gene>
<sequence length="107" mass="11549">MASKLSTATLIVLFLIAFFILAEDVAAREITGVLGRREEKSVKLGSTDAVNSSTAVGSVYKRAHHANYFVGDYPGQGDIDRPRIGRNHPRSPPCIDVPAGRDQVKSP</sequence>